<accession>A0AAD5U1B5</accession>
<keyword evidence="5" id="KW-0949">S-adenosyl-L-methionine</keyword>
<sequence length="234" mass="26896">MNAKKIFHQRKVSILKEISQSTPDKSSKGFVDEPVKFIIDLINQNERYVTTSSCSGRIAIYKESLKHTKGGNWLFVSHSKVHHSEFTSDKVLRLVFGEDCNNIVEDNDKEDESFEANNQKYILHVECINLESAIAFMNICINSGYKETFIKPGKRIILQLKATLKIDTPIAKVLSKGFEEGEESLKLLVSKNYLRTLISLSNLKFEENERRRKVLESAIEEFYNLESIKEHYAA</sequence>
<dbReference type="PANTHER" id="PTHR48418:SF1">
    <property type="entry name" value="TRNA WYBUTOSINE-SYNTHESIZING PROTEIN 3"/>
    <property type="match status" value="1"/>
</dbReference>
<evidence type="ECO:0000256" key="5">
    <source>
        <dbReference type="ARBA" id="ARBA00022691"/>
    </source>
</evidence>
<evidence type="ECO:0000259" key="9">
    <source>
        <dbReference type="Pfam" id="PF02676"/>
    </source>
</evidence>
<dbReference type="GO" id="GO:0008168">
    <property type="term" value="F:methyltransferase activity"/>
    <property type="evidence" value="ECO:0007669"/>
    <property type="project" value="UniProtKB-KW"/>
</dbReference>
<protein>
    <recommendedName>
        <fullName evidence="2">tRNA(Phe) 7-[(3-amino-3-carboxypropyl)-4-demethylwyosine(37)-N(4)]-methyltransferase</fullName>
        <ecNumber evidence="2">2.1.1.282</ecNumber>
    </recommendedName>
    <alternativeName>
        <fullName evidence="7">tRNA(Phe) 7-((3-amino-3-carboxypropyl)-4-demethylwyosine(37)-N(4))-methyltransferase</fullName>
    </alternativeName>
</protein>
<evidence type="ECO:0000256" key="8">
    <source>
        <dbReference type="ARBA" id="ARBA00049202"/>
    </source>
</evidence>
<name>A0AAD5U1B5_9FUNG</name>
<dbReference type="PANTHER" id="PTHR48418">
    <property type="entry name" value="TRNA WYBUTOSINE-SYNTHESIZING PROTEIN 3"/>
    <property type="match status" value="1"/>
</dbReference>
<feature type="domain" description="tRNA wybutosine-synthesizing protein" evidence="9">
    <location>
        <begin position="9"/>
        <end position="221"/>
    </location>
</feature>
<dbReference type="GO" id="GO:0008033">
    <property type="term" value="P:tRNA processing"/>
    <property type="evidence" value="ECO:0007669"/>
    <property type="project" value="UniProtKB-KW"/>
</dbReference>
<proteinExistence type="inferred from homology"/>
<evidence type="ECO:0000256" key="6">
    <source>
        <dbReference type="ARBA" id="ARBA00022694"/>
    </source>
</evidence>
<evidence type="ECO:0000256" key="2">
    <source>
        <dbReference type="ARBA" id="ARBA00012750"/>
    </source>
</evidence>
<keyword evidence="3" id="KW-0489">Methyltransferase</keyword>
<evidence type="ECO:0000256" key="4">
    <source>
        <dbReference type="ARBA" id="ARBA00022679"/>
    </source>
</evidence>
<evidence type="ECO:0000313" key="11">
    <source>
        <dbReference type="Proteomes" id="UP001211065"/>
    </source>
</evidence>
<dbReference type="EMBL" id="JADGJW010000257">
    <property type="protein sequence ID" value="KAJ3221026.1"/>
    <property type="molecule type" value="Genomic_DNA"/>
</dbReference>
<organism evidence="10 11">
    <name type="scientific">Clydaea vesicula</name>
    <dbReference type="NCBI Taxonomy" id="447962"/>
    <lineage>
        <taxon>Eukaryota</taxon>
        <taxon>Fungi</taxon>
        <taxon>Fungi incertae sedis</taxon>
        <taxon>Chytridiomycota</taxon>
        <taxon>Chytridiomycota incertae sedis</taxon>
        <taxon>Chytridiomycetes</taxon>
        <taxon>Lobulomycetales</taxon>
        <taxon>Lobulomycetaceae</taxon>
        <taxon>Clydaea</taxon>
    </lineage>
</organism>
<reference evidence="10" key="1">
    <citation type="submission" date="2020-05" db="EMBL/GenBank/DDBJ databases">
        <title>Phylogenomic resolution of chytrid fungi.</title>
        <authorList>
            <person name="Stajich J.E."/>
            <person name="Amses K."/>
            <person name="Simmons R."/>
            <person name="Seto K."/>
            <person name="Myers J."/>
            <person name="Bonds A."/>
            <person name="Quandt C.A."/>
            <person name="Barry K."/>
            <person name="Liu P."/>
            <person name="Grigoriev I."/>
            <person name="Longcore J.E."/>
            <person name="James T.Y."/>
        </authorList>
    </citation>
    <scope>NUCLEOTIDE SEQUENCE</scope>
    <source>
        <strain evidence="10">JEL0476</strain>
    </source>
</reference>
<dbReference type="Gene3D" id="3.30.1960.10">
    <property type="entry name" value="tRNA wybutosine-synthesizing-like"/>
    <property type="match status" value="1"/>
</dbReference>
<comment type="caution">
    <text evidence="10">The sequence shown here is derived from an EMBL/GenBank/DDBJ whole genome shotgun (WGS) entry which is preliminary data.</text>
</comment>
<keyword evidence="11" id="KW-1185">Reference proteome</keyword>
<dbReference type="EC" id="2.1.1.282" evidence="2"/>
<dbReference type="Pfam" id="PF02676">
    <property type="entry name" value="TYW3"/>
    <property type="match status" value="1"/>
</dbReference>
<evidence type="ECO:0000256" key="7">
    <source>
        <dbReference type="ARBA" id="ARBA00030554"/>
    </source>
</evidence>
<dbReference type="AlphaFoldDB" id="A0AAD5U1B5"/>
<gene>
    <name evidence="10" type="ORF">HK099_003832</name>
</gene>
<comment type="similarity">
    <text evidence="1">Belongs to the TYW3 family.</text>
</comment>
<evidence type="ECO:0000313" key="10">
    <source>
        <dbReference type="EMBL" id="KAJ3221026.1"/>
    </source>
</evidence>
<keyword evidence="6" id="KW-0819">tRNA processing</keyword>
<comment type="catalytic activity">
    <reaction evidence="8">
        <text>4-demethyl-7-[(3S)-3-amino-3-carboxypropyl]wyosine(37) in tRNA(Phe) + S-adenosyl-L-methionine = 7-[(3S)-3-amino-3-carboxypropyl]wyosine(37) in tRNA(Phe) + S-adenosyl-L-homocysteine + H(+)</text>
        <dbReference type="Rhea" id="RHEA:36635"/>
        <dbReference type="Rhea" id="RHEA-COMP:10378"/>
        <dbReference type="Rhea" id="RHEA-COMP:10379"/>
        <dbReference type="ChEBI" id="CHEBI:15378"/>
        <dbReference type="ChEBI" id="CHEBI:57856"/>
        <dbReference type="ChEBI" id="CHEBI:59789"/>
        <dbReference type="ChEBI" id="CHEBI:73543"/>
        <dbReference type="ChEBI" id="CHEBI:73550"/>
        <dbReference type="EC" id="2.1.1.282"/>
    </reaction>
</comment>
<evidence type="ECO:0000256" key="3">
    <source>
        <dbReference type="ARBA" id="ARBA00022603"/>
    </source>
</evidence>
<dbReference type="InterPro" id="IPR003827">
    <property type="entry name" value="tRNA_yW-synthesising"/>
</dbReference>
<dbReference type="Proteomes" id="UP001211065">
    <property type="component" value="Unassembled WGS sequence"/>
</dbReference>
<dbReference type="GO" id="GO:0032259">
    <property type="term" value="P:methylation"/>
    <property type="evidence" value="ECO:0007669"/>
    <property type="project" value="UniProtKB-KW"/>
</dbReference>
<dbReference type="InterPro" id="IPR036602">
    <property type="entry name" value="tRNA_yW-synthesising-like_sf"/>
</dbReference>
<evidence type="ECO:0000256" key="1">
    <source>
        <dbReference type="ARBA" id="ARBA00008569"/>
    </source>
</evidence>
<keyword evidence="4" id="KW-0808">Transferase</keyword>
<dbReference type="SUPFAM" id="SSF111278">
    <property type="entry name" value="SSo0622-like"/>
    <property type="match status" value="1"/>
</dbReference>